<dbReference type="AlphaFoldDB" id="A0A6A4I8G3"/>
<dbReference type="OrthoDB" id="2989856at2759"/>
<gene>
    <name evidence="2" type="ORF">BT96DRAFT_336234</name>
</gene>
<proteinExistence type="predicted"/>
<feature type="region of interest" description="Disordered" evidence="1">
    <location>
        <begin position="1"/>
        <end position="23"/>
    </location>
</feature>
<evidence type="ECO:0000313" key="3">
    <source>
        <dbReference type="Proteomes" id="UP000799118"/>
    </source>
</evidence>
<protein>
    <submittedName>
        <fullName evidence="2">Uncharacterized protein</fullName>
    </submittedName>
</protein>
<evidence type="ECO:0000313" key="2">
    <source>
        <dbReference type="EMBL" id="KAE9405357.1"/>
    </source>
</evidence>
<accession>A0A6A4I8G3</accession>
<dbReference type="Proteomes" id="UP000799118">
    <property type="component" value="Unassembled WGS sequence"/>
</dbReference>
<name>A0A6A4I8G3_9AGAR</name>
<keyword evidence="3" id="KW-1185">Reference proteome</keyword>
<evidence type="ECO:0000256" key="1">
    <source>
        <dbReference type="SAM" id="MobiDB-lite"/>
    </source>
</evidence>
<sequence length="148" mass="17337">MVRFPRRRAFNDPPPPRNEEVNGRRTPLYGLAWVCTPEQLARSLEAPVRAFGGAYRGRLVKKWDPENRFSYSLAPCVDLGEDMNYYVIALWNLPHPGHKADDIIDAARKALDVDSDPDLESTFMWYRFPLAWLRKEERERERLQYQAA</sequence>
<organism evidence="2 3">
    <name type="scientific">Gymnopus androsaceus JB14</name>
    <dbReference type="NCBI Taxonomy" id="1447944"/>
    <lineage>
        <taxon>Eukaryota</taxon>
        <taxon>Fungi</taxon>
        <taxon>Dikarya</taxon>
        <taxon>Basidiomycota</taxon>
        <taxon>Agaricomycotina</taxon>
        <taxon>Agaricomycetes</taxon>
        <taxon>Agaricomycetidae</taxon>
        <taxon>Agaricales</taxon>
        <taxon>Marasmiineae</taxon>
        <taxon>Omphalotaceae</taxon>
        <taxon>Gymnopus</taxon>
    </lineage>
</organism>
<reference evidence="2" key="1">
    <citation type="journal article" date="2019" name="Environ. Microbiol.">
        <title>Fungal ecological strategies reflected in gene transcription - a case study of two litter decomposers.</title>
        <authorList>
            <person name="Barbi F."/>
            <person name="Kohler A."/>
            <person name="Barry K."/>
            <person name="Baskaran P."/>
            <person name="Daum C."/>
            <person name="Fauchery L."/>
            <person name="Ihrmark K."/>
            <person name="Kuo A."/>
            <person name="LaButti K."/>
            <person name="Lipzen A."/>
            <person name="Morin E."/>
            <person name="Grigoriev I.V."/>
            <person name="Henrissat B."/>
            <person name="Lindahl B."/>
            <person name="Martin F."/>
        </authorList>
    </citation>
    <scope>NUCLEOTIDE SEQUENCE</scope>
    <source>
        <strain evidence="2">JB14</strain>
    </source>
</reference>
<dbReference type="EMBL" id="ML769409">
    <property type="protein sequence ID" value="KAE9405357.1"/>
    <property type="molecule type" value="Genomic_DNA"/>
</dbReference>